<comment type="caution">
    <text evidence="1">The sequence shown here is derived from an EMBL/GenBank/DDBJ whole genome shotgun (WGS) entry which is preliminary data.</text>
</comment>
<dbReference type="Proteomes" id="UP001151478">
    <property type="component" value="Unassembled WGS sequence"/>
</dbReference>
<dbReference type="EMBL" id="JAOSLC020000002">
    <property type="protein sequence ID" value="MDD7913075.1"/>
    <property type="molecule type" value="Genomic_DNA"/>
</dbReference>
<keyword evidence="2" id="KW-1185">Reference proteome</keyword>
<accession>A0ABT5S4P4</accession>
<dbReference type="RefSeq" id="WP_274270127.1">
    <property type="nucleotide sequence ID" value="NZ_JAOSLC020000002.1"/>
</dbReference>
<dbReference type="SUPFAM" id="SSF54637">
    <property type="entry name" value="Thioesterase/thiol ester dehydrase-isomerase"/>
    <property type="match status" value="1"/>
</dbReference>
<proteinExistence type="predicted"/>
<evidence type="ECO:0008006" key="3">
    <source>
        <dbReference type="Google" id="ProtNLM"/>
    </source>
</evidence>
<sequence>MFQRNYTVKGNDVNDFMVMQNAAYLHYSSKLLETFLFVKGFTKLKMNTLKVGLQKKNDKITQYKPLLFTQSFLVELEFKNILFTNNKMNVVIHFYNQENELCTTITRELFGLITVLGKQYPLQKQFLNTF</sequence>
<reference evidence="1" key="1">
    <citation type="submission" date="2023-02" db="EMBL/GenBank/DDBJ databases">
        <title>Polaribacter ponticola sp. nov., isolated from seawater.</title>
        <authorList>
            <person name="Baek J.H."/>
            <person name="Kim J.M."/>
            <person name="Choi D.G."/>
            <person name="Jeon C.O."/>
        </authorList>
    </citation>
    <scope>NUCLEOTIDE SEQUENCE</scope>
    <source>
        <strain evidence="1">MSW5</strain>
    </source>
</reference>
<dbReference type="Gene3D" id="3.10.129.10">
    <property type="entry name" value="Hotdog Thioesterase"/>
    <property type="match status" value="1"/>
</dbReference>
<evidence type="ECO:0000313" key="1">
    <source>
        <dbReference type="EMBL" id="MDD7913075.1"/>
    </source>
</evidence>
<evidence type="ECO:0000313" key="2">
    <source>
        <dbReference type="Proteomes" id="UP001151478"/>
    </source>
</evidence>
<dbReference type="InterPro" id="IPR029069">
    <property type="entry name" value="HotDog_dom_sf"/>
</dbReference>
<name>A0ABT5S4P4_9FLAO</name>
<organism evidence="1 2">
    <name type="scientific">Polaribacter ponticola</name>
    <dbReference type="NCBI Taxonomy" id="2978475"/>
    <lineage>
        <taxon>Bacteria</taxon>
        <taxon>Pseudomonadati</taxon>
        <taxon>Bacteroidota</taxon>
        <taxon>Flavobacteriia</taxon>
        <taxon>Flavobacteriales</taxon>
        <taxon>Flavobacteriaceae</taxon>
    </lineage>
</organism>
<gene>
    <name evidence="1" type="ORF">N5A56_000885</name>
</gene>
<protein>
    <recommendedName>
        <fullName evidence="3">Acyl-CoA thioesterase</fullName>
    </recommendedName>
</protein>